<feature type="compositionally biased region" description="Polar residues" evidence="1">
    <location>
        <begin position="16"/>
        <end position="27"/>
    </location>
</feature>
<feature type="region of interest" description="Disordered" evidence="1">
    <location>
        <begin position="1"/>
        <end position="68"/>
    </location>
</feature>
<comment type="caution">
    <text evidence="2">The sequence shown here is derived from an EMBL/GenBank/DDBJ whole genome shotgun (WGS) entry which is preliminary data.</text>
</comment>
<dbReference type="OrthoDB" id="436852at2759"/>
<dbReference type="Proteomes" id="UP000076858">
    <property type="component" value="Unassembled WGS sequence"/>
</dbReference>
<proteinExistence type="predicted"/>
<keyword evidence="3" id="KW-1185">Reference proteome</keyword>
<feature type="compositionally biased region" description="Acidic residues" evidence="1">
    <location>
        <begin position="47"/>
        <end position="57"/>
    </location>
</feature>
<accession>A0A164S1B4</accession>
<dbReference type="AlphaFoldDB" id="A0A164S1B4"/>
<protein>
    <submittedName>
        <fullName evidence="2">Uncharacterized protein</fullName>
    </submittedName>
</protein>
<gene>
    <name evidence="2" type="ORF">APZ42_026701</name>
</gene>
<name>A0A164S1B4_9CRUS</name>
<reference evidence="2 3" key="1">
    <citation type="submission" date="2016-03" db="EMBL/GenBank/DDBJ databases">
        <title>EvidentialGene: Evidence-directed Construction of Genes on Genomes.</title>
        <authorList>
            <person name="Gilbert D.G."/>
            <person name="Choi J.-H."/>
            <person name="Mockaitis K."/>
            <person name="Colbourne J."/>
            <person name="Pfrender M."/>
        </authorList>
    </citation>
    <scope>NUCLEOTIDE SEQUENCE [LARGE SCALE GENOMIC DNA]</scope>
    <source>
        <strain evidence="2 3">Xinb3</strain>
        <tissue evidence="2">Complete organism</tissue>
    </source>
</reference>
<organism evidence="2 3">
    <name type="scientific">Daphnia magna</name>
    <dbReference type="NCBI Taxonomy" id="35525"/>
    <lineage>
        <taxon>Eukaryota</taxon>
        <taxon>Metazoa</taxon>
        <taxon>Ecdysozoa</taxon>
        <taxon>Arthropoda</taxon>
        <taxon>Crustacea</taxon>
        <taxon>Branchiopoda</taxon>
        <taxon>Diplostraca</taxon>
        <taxon>Cladocera</taxon>
        <taxon>Anomopoda</taxon>
        <taxon>Daphniidae</taxon>
        <taxon>Daphnia</taxon>
    </lineage>
</organism>
<sequence>MEEKRKANEPVEVEQCHSTATKFSTLQRDVPECDNGDNAENNHADSDNDCDPVDDNADGISLPTEHGETTTAEVDVCDQNNTIFDFAFNVGANGVVTLSNEAQAQLIQMQEPLGVLLQEGELNPRFVLGKDIDAIPVSVSDVALGDPIAIPSLMPEKRKKKSEGAIESKKSTSFLSSVEQTVGRPIQTSVCVVHAPKSNQPPQRPTQIPIEVAETSASVSQTSTYFAQTMASVVKTTANISQTTSNAHVHTSIAHVTSCVDPVPKTVDQHPPESLPRIPKSVAQTPQNVYQDLHLIRSPVVLVQRLSAAYLSEIFNKPVGKSGQIPASVSNEREIS</sequence>
<evidence type="ECO:0000313" key="2">
    <source>
        <dbReference type="EMBL" id="KZS09146.1"/>
    </source>
</evidence>
<evidence type="ECO:0000313" key="3">
    <source>
        <dbReference type="Proteomes" id="UP000076858"/>
    </source>
</evidence>
<evidence type="ECO:0000256" key="1">
    <source>
        <dbReference type="SAM" id="MobiDB-lite"/>
    </source>
</evidence>
<dbReference type="EMBL" id="LRGB01002104">
    <property type="protein sequence ID" value="KZS09146.1"/>
    <property type="molecule type" value="Genomic_DNA"/>
</dbReference>